<protein>
    <submittedName>
        <fullName evidence="2">Uncharacterized protein</fullName>
    </submittedName>
</protein>
<name>A0A8K0UXT3_9AGAR</name>
<dbReference type="OrthoDB" id="3365439at2759"/>
<evidence type="ECO:0000313" key="2">
    <source>
        <dbReference type="EMBL" id="KAH8107125.1"/>
    </source>
</evidence>
<feature type="compositionally biased region" description="Acidic residues" evidence="1">
    <location>
        <begin position="67"/>
        <end position="77"/>
    </location>
</feature>
<proteinExistence type="predicted"/>
<feature type="compositionally biased region" description="Polar residues" evidence="1">
    <location>
        <begin position="104"/>
        <end position="113"/>
    </location>
</feature>
<comment type="caution">
    <text evidence="2">The sequence shown here is derived from an EMBL/GenBank/DDBJ whole genome shotgun (WGS) entry which is preliminary data.</text>
</comment>
<dbReference type="EMBL" id="JAEVFJ010000002">
    <property type="protein sequence ID" value="KAH8107125.1"/>
    <property type="molecule type" value="Genomic_DNA"/>
</dbReference>
<gene>
    <name evidence="2" type="ORF">BXZ70DRAFT_1004002</name>
</gene>
<dbReference type="AlphaFoldDB" id="A0A8K0UXT3"/>
<sequence length="222" mass="24832">MLNDKKQRKKPPTFHHLPENRAKKLKQSWVQVQKIKSQWKAQKRKEGIQSSRHVLSSHGDAAVMPGQDDDGAADEGDASSVEDGSIRGQNSEEDSGDEDEVPAHSQTISSRGKSVSKRGESVGRGRGRGRGGFHHRDRQERGGTSSKHADGEMKPSLRDLQSQAYSRASLHSRADRNQTNVRNTRGLDRGRGTQRGGQRRRGQPDMRLRMNAMLEKIKRDIV</sequence>
<feature type="compositionally biased region" description="Polar residues" evidence="1">
    <location>
        <begin position="28"/>
        <end position="40"/>
    </location>
</feature>
<keyword evidence="3" id="KW-1185">Reference proteome</keyword>
<feature type="compositionally biased region" description="Basic and acidic residues" evidence="1">
    <location>
        <begin position="137"/>
        <end position="157"/>
    </location>
</feature>
<feature type="region of interest" description="Disordered" evidence="1">
    <location>
        <begin position="1"/>
        <end position="205"/>
    </location>
</feature>
<accession>A0A8K0UXT3</accession>
<reference evidence="2" key="1">
    <citation type="journal article" date="2021" name="New Phytol.">
        <title>Evolutionary innovations through gain and loss of genes in the ectomycorrhizal Boletales.</title>
        <authorList>
            <person name="Wu G."/>
            <person name="Miyauchi S."/>
            <person name="Morin E."/>
            <person name="Kuo A."/>
            <person name="Drula E."/>
            <person name="Varga T."/>
            <person name="Kohler A."/>
            <person name="Feng B."/>
            <person name="Cao Y."/>
            <person name="Lipzen A."/>
            <person name="Daum C."/>
            <person name="Hundley H."/>
            <person name="Pangilinan J."/>
            <person name="Johnson J."/>
            <person name="Barry K."/>
            <person name="LaButti K."/>
            <person name="Ng V."/>
            <person name="Ahrendt S."/>
            <person name="Min B."/>
            <person name="Choi I.G."/>
            <person name="Park H."/>
            <person name="Plett J.M."/>
            <person name="Magnuson J."/>
            <person name="Spatafora J.W."/>
            <person name="Nagy L.G."/>
            <person name="Henrissat B."/>
            <person name="Grigoriev I.V."/>
            <person name="Yang Z.L."/>
            <person name="Xu J."/>
            <person name="Martin F.M."/>
        </authorList>
    </citation>
    <scope>NUCLEOTIDE SEQUENCE</scope>
    <source>
        <strain evidence="2">KKN 215</strain>
    </source>
</reference>
<evidence type="ECO:0000313" key="3">
    <source>
        <dbReference type="Proteomes" id="UP000813824"/>
    </source>
</evidence>
<feature type="compositionally biased region" description="Basic residues" evidence="1">
    <location>
        <begin position="125"/>
        <end position="136"/>
    </location>
</feature>
<organism evidence="2 3">
    <name type="scientific">Cristinia sonorae</name>
    <dbReference type="NCBI Taxonomy" id="1940300"/>
    <lineage>
        <taxon>Eukaryota</taxon>
        <taxon>Fungi</taxon>
        <taxon>Dikarya</taxon>
        <taxon>Basidiomycota</taxon>
        <taxon>Agaricomycotina</taxon>
        <taxon>Agaricomycetes</taxon>
        <taxon>Agaricomycetidae</taxon>
        <taxon>Agaricales</taxon>
        <taxon>Pleurotineae</taxon>
        <taxon>Stephanosporaceae</taxon>
        <taxon>Cristinia</taxon>
    </lineage>
</organism>
<dbReference type="Proteomes" id="UP000813824">
    <property type="component" value="Unassembled WGS sequence"/>
</dbReference>
<feature type="compositionally biased region" description="Basic residues" evidence="1">
    <location>
        <begin position="1"/>
        <end position="13"/>
    </location>
</feature>
<evidence type="ECO:0000256" key="1">
    <source>
        <dbReference type="SAM" id="MobiDB-lite"/>
    </source>
</evidence>
<feature type="compositionally biased region" description="Acidic residues" evidence="1">
    <location>
        <begin position="91"/>
        <end position="100"/>
    </location>
</feature>